<dbReference type="PANTHER" id="PTHR38790">
    <property type="entry name" value="2EXR DOMAIN-CONTAINING PROTEIN-RELATED"/>
    <property type="match status" value="1"/>
</dbReference>
<dbReference type="KEGG" id="pfy:PFICI_13241"/>
<proteinExistence type="predicted"/>
<dbReference type="InParanoid" id="W3WNR8"/>
<evidence type="ECO:0000313" key="2">
    <source>
        <dbReference type="Proteomes" id="UP000030651"/>
    </source>
</evidence>
<reference evidence="2" key="1">
    <citation type="journal article" date="2015" name="BMC Genomics">
        <title>Genomic and transcriptomic analysis of the endophytic fungus Pestalotiopsis fici reveals its lifestyle and high potential for synthesis of natural products.</title>
        <authorList>
            <person name="Wang X."/>
            <person name="Zhang X."/>
            <person name="Liu L."/>
            <person name="Xiang M."/>
            <person name="Wang W."/>
            <person name="Sun X."/>
            <person name="Che Y."/>
            <person name="Guo L."/>
            <person name="Liu G."/>
            <person name="Guo L."/>
            <person name="Wang C."/>
            <person name="Yin W.B."/>
            <person name="Stadler M."/>
            <person name="Zhang X."/>
            <person name="Liu X."/>
        </authorList>
    </citation>
    <scope>NUCLEOTIDE SEQUENCE [LARGE SCALE GENOMIC DNA]</scope>
    <source>
        <strain evidence="2">W106-1 / CGMCC3.15140</strain>
    </source>
</reference>
<protein>
    <submittedName>
        <fullName evidence="1">Uncharacterized protein</fullName>
    </submittedName>
</protein>
<dbReference type="Proteomes" id="UP000030651">
    <property type="component" value="Unassembled WGS sequence"/>
</dbReference>
<accession>W3WNR8</accession>
<dbReference type="HOGENOM" id="CLU_055163_3_0_1"/>
<dbReference type="RefSeq" id="XP_007840013.1">
    <property type="nucleotide sequence ID" value="XM_007841822.1"/>
</dbReference>
<dbReference type="OrthoDB" id="288942at2759"/>
<organism evidence="1 2">
    <name type="scientific">Pestalotiopsis fici (strain W106-1 / CGMCC3.15140)</name>
    <dbReference type="NCBI Taxonomy" id="1229662"/>
    <lineage>
        <taxon>Eukaryota</taxon>
        <taxon>Fungi</taxon>
        <taxon>Dikarya</taxon>
        <taxon>Ascomycota</taxon>
        <taxon>Pezizomycotina</taxon>
        <taxon>Sordariomycetes</taxon>
        <taxon>Xylariomycetidae</taxon>
        <taxon>Amphisphaeriales</taxon>
        <taxon>Sporocadaceae</taxon>
        <taxon>Pestalotiopsis</taxon>
    </lineage>
</organism>
<keyword evidence="2" id="KW-1185">Reference proteome</keyword>
<dbReference type="EMBL" id="KI912119">
    <property type="protein sequence ID" value="ETS74757.1"/>
    <property type="molecule type" value="Genomic_DNA"/>
</dbReference>
<dbReference type="STRING" id="1229662.W3WNR8"/>
<gene>
    <name evidence="1" type="ORF">PFICI_13241</name>
</gene>
<dbReference type="GeneID" id="19278254"/>
<evidence type="ECO:0000313" key="1">
    <source>
        <dbReference type="EMBL" id="ETS74757.1"/>
    </source>
</evidence>
<dbReference type="AlphaFoldDB" id="W3WNR8"/>
<name>W3WNR8_PESFW</name>
<sequence>MGKAHRNRTFRVLKRLGKEAVNPQTDSPLYNRIPSEIRIHIFEYALTDYGRPPHGHDMNDGFHIRHDHAPGFVPDMDTGAPRTDFATIIQHRPASQSTLGFRTASPEFLWERPGHPAYTRTDTALLLSCRRVYSETHAMPLMLKEHAFAFGSGQKIGGRPSCSYSDYFSKFLGRSSSILGTKQYQLVRRVRIFASSILLWTFPRNIFNTVLKDFGALQVPIEHLRITIRRSSWRFWRENGPYVISPFRRISKSTNMKELMAERTGDMVIDDRAWGMAFQHLPNIKSVTIEFEVTEDKREELEAIVDWAKTWKFPLSGDRHLSAEEQRIERMSWQGLLGHWSDTCTECMAPLPSATESCSTCQLRTRL</sequence>
<dbReference type="eggNOG" id="ENOG502ST8E">
    <property type="taxonomic scope" value="Eukaryota"/>
</dbReference>